<reference evidence="7 8" key="1">
    <citation type="submission" date="2016-03" db="EMBL/GenBank/DDBJ databases">
        <authorList>
            <person name="Ploux O."/>
        </authorList>
    </citation>
    <scope>NUCLEOTIDE SEQUENCE [LARGE SCALE GENOMIC DNA]</scope>
    <source>
        <strain evidence="7 8">R-45371</strain>
    </source>
</reference>
<dbReference type="InterPro" id="IPR044527">
    <property type="entry name" value="NrtA/CpmA_ABC-bd_dom"/>
</dbReference>
<dbReference type="InterPro" id="IPR006311">
    <property type="entry name" value="TAT_signal"/>
</dbReference>
<accession>A0A177MAH0</accession>
<comment type="caution">
    <text evidence="7">The sequence shown here is derived from an EMBL/GenBank/DDBJ whole genome shotgun (WGS) entry which is preliminary data.</text>
</comment>
<organism evidence="7 8">
    <name type="scientific">Methylomonas methanica</name>
    <dbReference type="NCBI Taxonomy" id="421"/>
    <lineage>
        <taxon>Bacteria</taxon>
        <taxon>Pseudomonadati</taxon>
        <taxon>Pseudomonadota</taxon>
        <taxon>Gammaproteobacteria</taxon>
        <taxon>Methylococcales</taxon>
        <taxon>Methylococcaceae</taxon>
        <taxon>Methylomonas</taxon>
    </lineage>
</organism>
<keyword evidence="4" id="KW-0997">Cell inner membrane</keyword>
<dbReference type="PANTHER" id="PTHR30024:SF43">
    <property type="entry name" value="BLL4572 PROTEIN"/>
    <property type="match status" value="1"/>
</dbReference>
<dbReference type="AlphaFoldDB" id="A0A177MAH0"/>
<dbReference type="Proteomes" id="UP000077763">
    <property type="component" value="Unassembled WGS sequence"/>
</dbReference>
<dbReference type="EMBL" id="LUUH01000066">
    <property type="protein sequence ID" value="OAI01809.1"/>
    <property type="molecule type" value="Genomic_DNA"/>
</dbReference>
<evidence type="ECO:0000313" key="8">
    <source>
        <dbReference type="Proteomes" id="UP000077763"/>
    </source>
</evidence>
<protein>
    <submittedName>
        <fullName evidence="7">ABC transporter substrate-binding protein</fullName>
    </submittedName>
</protein>
<evidence type="ECO:0000256" key="4">
    <source>
        <dbReference type="ARBA" id="ARBA00022519"/>
    </source>
</evidence>
<dbReference type="PANTHER" id="PTHR30024">
    <property type="entry name" value="ALIPHATIC SULFONATES-BINDING PROTEIN-RELATED"/>
    <property type="match status" value="1"/>
</dbReference>
<proteinExistence type="inferred from homology"/>
<dbReference type="Gene3D" id="3.40.190.10">
    <property type="entry name" value="Periplasmic binding protein-like II"/>
    <property type="match status" value="2"/>
</dbReference>
<gene>
    <name evidence="7" type="ORF">A1353_00355</name>
</gene>
<keyword evidence="3" id="KW-1003">Cell membrane</keyword>
<dbReference type="Pfam" id="PF13379">
    <property type="entry name" value="NMT1_2"/>
    <property type="match status" value="1"/>
</dbReference>
<dbReference type="CDD" id="cd13553">
    <property type="entry name" value="PBP2_NrtA_CpmA_like"/>
    <property type="match status" value="1"/>
</dbReference>
<sequence length="398" mass="43100">MHAAGCSCCGGFSRRDFIKLTSILAAASALPGGLARAIDADPSRPLRIGYLPITDASPLLVAHAKGFYQEQGIEVEQPKLFRAWPQLVEAFIAGQIDVIHLLAPTALLMRYGSKFPAKIVAWNHVNGSALTVAPSINQVSELGGKTVAIPFWFSIHNVILQHLLRQNGLVAVSKPAGTALNANEVNLVIMPPPDMISALANGSIAGYIVAEPFNAAAENLKVGKILRFTGDVWKSHACCVVFMREADLQQRPDWSQAVVSGIVKAQAWIRDNRQGTAQLLAKESGSNYTPHTQAVLERALSYYDTNGYGSQGAVQHADWQQSRIDFQPYPFPSYTKQLVQLLKQTHVEGDNGLLATLDPDFVAGDLVDDRFVKVAIDKLGGPKVFGLPDSLSREEILA</sequence>
<evidence type="ECO:0000256" key="6">
    <source>
        <dbReference type="ARBA" id="ARBA00024031"/>
    </source>
</evidence>
<evidence type="ECO:0000256" key="5">
    <source>
        <dbReference type="ARBA" id="ARBA00023136"/>
    </source>
</evidence>
<evidence type="ECO:0000256" key="1">
    <source>
        <dbReference type="ARBA" id="ARBA00004308"/>
    </source>
</evidence>
<dbReference type="PROSITE" id="PS51318">
    <property type="entry name" value="TAT"/>
    <property type="match status" value="1"/>
</dbReference>
<evidence type="ECO:0000256" key="2">
    <source>
        <dbReference type="ARBA" id="ARBA00022448"/>
    </source>
</evidence>
<comment type="subcellular location">
    <subcellularLocation>
        <location evidence="1">Endomembrane system</location>
    </subcellularLocation>
</comment>
<dbReference type="GO" id="GO:0012505">
    <property type="term" value="C:endomembrane system"/>
    <property type="evidence" value="ECO:0007669"/>
    <property type="project" value="UniProtKB-SubCell"/>
</dbReference>
<evidence type="ECO:0000256" key="3">
    <source>
        <dbReference type="ARBA" id="ARBA00022475"/>
    </source>
</evidence>
<keyword evidence="2" id="KW-0813">Transport</keyword>
<dbReference type="SUPFAM" id="SSF53850">
    <property type="entry name" value="Periplasmic binding protein-like II"/>
    <property type="match status" value="1"/>
</dbReference>
<evidence type="ECO:0000313" key="7">
    <source>
        <dbReference type="EMBL" id="OAI01809.1"/>
    </source>
</evidence>
<comment type="similarity">
    <text evidence="6">Belongs to the CmpA/NrtA family.</text>
</comment>
<keyword evidence="5" id="KW-0472">Membrane</keyword>
<name>A0A177MAH0_METMH</name>